<dbReference type="AlphaFoldDB" id="A0AAE8JMS9"/>
<protein>
    <submittedName>
        <fullName evidence="2">Uncharacterized protein</fullName>
    </submittedName>
</protein>
<evidence type="ECO:0000313" key="3">
    <source>
        <dbReference type="Proteomes" id="UP000285972"/>
    </source>
</evidence>
<comment type="caution">
    <text evidence="2">The sequence shown here is derived from an EMBL/GenBank/DDBJ whole genome shotgun (WGS) entry which is preliminary data.</text>
</comment>
<keyword evidence="1" id="KW-0472">Membrane</keyword>
<reference evidence="2 3" key="1">
    <citation type="submission" date="2016-09" db="EMBL/GenBank/DDBJ databases">
        <authorList>
            <person name="Doonan J."/>
            <person name="Pachebat J.A."/>
            <person name="Golyshin P.N."/>
            <person name="Denman S."/>
            <person name="Mcdonald J.E."/>
        </authorList>
    </citation>
    <scope>NUCLEOTIDE SEQUENCE [LARGE SCALE GENOMIC DNA]</scope>
    <source>
        <strain evidence="2 3">FRB141</strain>
    </source>
</reference>
<keyword evidence="1" id="KW-0812">Transmembrane</keyword>
<evidence type="ECO:0000256" key="1">
    <source>
        <dbReference type="SAM" id="Phobius"/>
    </source>
</evidence>
<dbReference type="Proteomes" id="UP000285972">
    <property type="component" value="Unassembled WGS sequence"/>
</dbReference>
<dbReference type="EMBL" id="MJLX01000028">
    <property type="protein sequence ID" value="RLM23515.1"/>
    <property type="molecule type" value="Genomic_DNA"/>
</dbReference>
<dbReference type="GeneID" id="70905588"/>
<dbReference type="RefSeq" id="WP_095833445.1">
    <property type="nucleotide sequence ID" value="NZ_CP014137.1"/>
</dbReference>
<feature type="transmembrane region" description="Helical" evidence="1">
    <location>
        <begin position="90"/>
        <end position="113"/>
    </location>
</feature>
<feature type="transmembrane region" description="Helical" evidence="1">
    <location>
        <begin position="52"/>
        <end position="70"/>
    </location>
</feature>
<name>A0AAE8JMS9_9GAMM</name>
<sequence>MKIKLGKNFNELISHGRDIEKEIRDKNPALYRRSGKKLENFFLEEKNALPPVTPLTVVLSVFLLLPVAVINTTMLSDLFVSDKNNHGLHFGFTFVTLIFYYITPLIMITHYIPRGHNIGLVTLEKLYITSLFLGVASCIYNINIYIHKGLISHIIIPIIIIFLLYTAFKLMNSPSFYLFVYFCRSKRIAKITYQWRESRKKASKDKSTY</sequence>
<evidence type="ECO:0000313" key="2">
    <source>
        <dbReference type="EMBL" id="RLM23515.1"/>
    </source>
</evidence>
<feature type="transmembrane region" description="Helical" evidence="1">
    <location>
        <begin position="125"/>
        <end position="144"/>
    </location>
</feature>
<gene>
    <name evidence="2" type="ORF">BIY26_11705</name>
</gene>
<keyword evidence="1" id="KW-1133">Transmembrane helix</keyword>
<dbReference type="KEGG" id="bgj:AWC36_02210"/>
<proteinExistence type="predicted"/>
<accession>A0AAE8JMS9</accession>
<organism evidence="2 3">
    <name type="scientific">Brenneria goodwinii</name>
    <dbReference type="NCBI Taxonomy" id="1109412"/>
    <lineage>
        <taxon>Bacteria</taxon>
        <taxon>Pseudomonadati</taxon>
        <taxon>Pseudomonadota</taxon>
        <taxon>Gammaproteobacteria</taxon>
        <taxon>Enterobacterales</taxon>
        <taxon>Pectobacteriaceae</taxon>
        <taxon>Brenneria</taxon>
    </lineage>
</organism>
<feature type="transmembrane region" description="Helical" evidence="1">
    <location>
        <begin position="150"/>
        <end position="168"/>
    </location>
</feature>